<keyword evidence="2" id="KW-1185">Reference proteome</keyword>
<evidence type="ECO:0000313" key="2">
    <source>
        <dbReference type="Proteomes" id="UP000271098"/>
    </source>
</evidence>
<proteinExistence type="predicted"/>
<protein>
    <submittedName>
        <fullName evidence="3">Secreted protein</fullName>
    </submittedName>
</protein>
<dbReference type="EMBL" id="UYRT01091575">
    <property type="protein sequence ID" value="VDN37238.1"/>
    <property type="molecule type" value="Genomic_DNA"/>
</dbReference>
<dbReference type="Proteomes" id="UP000271098">
    <property type="component" value="Unassembled WGS sequence"/>
</dbReference>
<organism evidence="3">
    <name type="scientific">Gongylonema pulchrum</name>
    <dbReference type="NCBI Taxonomy" id="637853"/>
    <lineage>
        <taxon>Eukaryota</taxon>
        <taxon>Metazoa</taxon>
        <taxon>Ecdysozoa</taxon>
        <taxon>Nematoda</taxon>
        <taxon>Chromadorea</taxon>
        <taxon>Rhabditida</taxon>
        <taxon>Spirurina</taxon>
        <taxon>Spiruromorpha</taxon>
        <taxon>Spiruroidea</taxon>
        <taxon>Gongylonematidae</taxon>
        <taxon>Gongylonema</taxon>
    </lineage>
</organism>
<evidence type="ECO:0000313" key="3">
    <source>
        <dbReference type="WBParaSite" id="GPUH_0002100701-mRNA-1"/>
    </source>
</evidence>
<reference evidence="1 2" key="2">
    <citation type="submission" date="2018-11" db="EMBL/GenBank/DDBJ databases">
        <authorList>
            <consortium name="Pathogen Informatics"/>
        </authorList>
    </citation>
    <scope>NUCLEOTIDE SEQUENCE [LARGE SCALE GENOMIC DNA]</scope>
</reference>
<evidence type="ECO:0000313" key="1">
    <source>
        <dbReference type="EMBL" id="VDN37238.1"/>
    </source>
</evidence>
<gene>
    <name evidence="1" type="ORF">GPUH_LOCUS20980</name>
</gene>
<dbReference type="AlphaFoldDB" id="A0A183EJ41"/>
<name>A0A183EJ41_9BILA</name>
<dbReference type="WBParaSite" id="GPUH_0002100701-mRNA-1">
    <property type="protein sequence ID" value="GPUH_0002100701-mRNA-1"/>
    <property type="gene ID" value="GPUH_0002100701"/>
</dbReference>
<reference evidence="3" key="1">
    <citation type="submission" date="2016-06" db="UniProtKB">
        <authorList>
            <consortium name="WormBaseParasite"/>
        </authorList>
    </citation>
    <scope>IDENTIFICATION</scope>
</reference>
<accession>A0A183EJ41</accession>
<sequence length="87" mass="9763">MLLTVGLFYSLVDGVREEEMTTWTVFKESDIRKTSTHYKHEALKKGGPGEVVSDVANISEVPVKLDLHSATMFDEFGGLLKKLENTF</sequence>